<comment type="caution">
    <text evidence="5">The sequence shown here is derived from an EMBL/GenBank/DDBJ whole genome shotgun (WGS) entry which is preliminary data.</text>
</comment>
<evidence type="ECO:0000256" key="3">
    <source>
        <dbReference type="ARBA" id="ARBA00023052"/>
    </source>
</evidence>
<sequence length="283" mass="30858">MQEQELKSIQLLATKIRRDVMQMLLPLGSGHLGGSYSIADLMALLYGKVLKVDPSNPRWEDRDRVVLSKGHAGPAWYAALAETGFFDRDMLMTLNQGHTDLPSHPDRLKTPGVDMTTGSLGQGCSTAAGIAYAQRLKGADTYTYLIVGDGELNEGQCWEAFEFIAANRLNRCIVIIDDNKKQLDGYTKDVLNPFDISQKMRAFGFCTQTVNGQDIEALDAAITEAKHHEDSAVAIVMDTVKGAGVPYFEQLMSNHSPKFDAPAKAAAEEAIAQFTAIIEGSEA</sequence>
<dbReference type="InterPro" id="IPR005474">
    <property type="entry name" value="Transketolase_N"/>
</dbReference>
<proteinExistence type="inferred from homology"/>
<dbReference type="CDD" id="cd02012">
    <property type="entry name" value="TPP_TK"/>
    <property type="match status" value="1"/>
</dbReference>
<protein>
    <submittedName>
        <fullName evidence="5">Transketolase</fullName>
    </submittedName>
</protein>
<evidence type="ECO:0000256" key="1">
    <source>
        <dbReference type="ARBA" id="ARBA00001964"/>
    </source>
</evidence>
<reference evidence="5 6" key="1">
    <citation type="submission" date="2019-04" db="EMBL/GenBank/DDBJ databases">
        <title>Microbes associate with the intestines of laboratory mice.</title>
        <authorList>
            <person name="Navarre W."/>
            <person name="Wong E."/>
            <person name="Huang K."/>
            <person name="Tropini C."/>
            <person name="Ng K."/>
            <person name="Yu B."/>
        </authorList>
    </citation>
    <scope>NUCLEOTIDE SEQUENCE [LARGE SCALE GENOMIC DNA]</scope>
    <source>
        <strain evidence="5 6">NM07_P-09</strain>
    </source>
</reference>
<dbReference type="SUPFAM" id="SSF52518">
    <property type="entry name" value="Thiamin diphosphate-binding fold (THDP-binding)"/>
    <property type="match status" value="1"/>
</dbReference>
<name>A0A4V3RRJ1_9ACTN</name>
<gene>
    <name evidence="5" type="ORF">E5334_00575</name>
</gene>
<dbReference type="PANTHER" id="PTHR47514">
    <property type="entry name" value="TRANSKETOLASE N-TERMINAL SECTION-RELATED"/>
    <property type="match status" value="1"/>
</dbReference>
<comment type="cofactor">
    <cofactor evidence="1">
        <name>thiamine diphosphate</name>
        <dbReference type="ChEBI" id="CHEBI:58937"/>
    </cofactor>
</comment>
<dbReference type="AlphaFoldDB" id="A0A4V3RRJ1"/>
<keyword evidence="3" id="KW-0786">Thiamine pyrophosphate</keyword>
<feature type="domain" description="Transketolase N-terminal" evidence="4">
    <location>
        <begin position="12"/>
        <end position="259"/>
    </location>
</feature>
<keyword evidence="6" id="KW-1185">Reference proteome</keyword>
<evidence type="ECO:0000259" key="4">
    <source>
        <dbReference type="Pfam" id="PF00456"/>
    </source>
</evidence>
<dbReference type="Gene3D" id="3.40.50.970">
    <property type="match status" value="1"/>
</dbReference>
<dbReference type="Pfam" id="PF00456">
    <property type="entry name" value="Transketolase_N"/>
    <property type="match status" value="1"/>
</dbReference>
<dbReference type="PANTHER" id="PTHR47514:SF1">
    <property type="entry name" value="TRANSKETOLASE N-TERMINAL SECTION-RELATED"/>
    <property type="match status" value="1"/>
</dbReference>
<dbReference type="GO" id="GO:0000287">
    <property type="term" value="F:magnesium ion binding"/>
    <property type="evidence" value="ECO:0007669"/>
    <property type="project" value="UniProtKB-ARBA"/>
</dbReference>
<organism evidence="5 6">
    <name type="scientific">Muricaecibacterium torontonense</name>
    <dbReference type="NCBI Taxonomy" id="3032871"/>
    <lineage>
        <taxon>Bacteria</taxon>
        <taxon>Bacillati</taxon>
        <taxon>Actinomycetota</taxon>
        <taxon>Coriobacteriia</taxon>
        <taxon>Coriobacteriales</taxon>
        <taxon>Atopobiaceae</taxon>
        <taxon>Muricaecibacterium</taxon>
    </lineage>
</organism>
<dbReference type="EMBL" id="SRYE01000001">
    <property type="protein sequence ID" value="TGY63050.1"/>
    <property type="molecule type" value="Genomic_DNA"/>
</dbReference>
<evidence type="ECO:0000313" key="5">
    <source>
        <dbReference type="EMBL" id="TGY63050.1"/>
    </source>
</evidence>
<accession>A0A4V3RRJ1</accession>
<evidence type="ECO:0000256" key="2">
    <source>
        <dbReference type="ARBA" id="ARBA00007131"/>
    </source>
</evidence>
<dbReference type="OrthoDB" id="8732661at2"/>
<dbReference type="Proteomes" id="UP000310263">
    <property type="component" value="Unassembled WGS sequence"/>
</dbReference>
<comment type="similarity">
    <text evidence="2">Belongs to the transketolase family.</text>
</comment>
<dbReference type="RefSeq" id="WP_136011676.1">
    <property type="nucleotide sequence ID" value="NZ_SRYE01000001.1"/>
</dbReference>
<dbReference type="InterPro" id="IPR029061">
    <property type="entry name" value="THDP-binding"/>
</dbReference>
<evidence type="ECO:0000313" key="6">
    <source>
        <dbReference type="Proteomes" id="UP000310263"/>
    </source>
</evidence>